<name>A0A4R9GMX1_9LEPT</name>
<feature type="transmembrane region" description="Helical" evidence="8">
    <location>
        <begin position="447"/>
        <end position="466"/>
    </location>
</feature>
<evidence type="ECO:0000313" key="9">
    <source>
        <dbReference type="EMBL" id="TGK15552.1"/>
    </source>
</evidence>
<dbReference type="GO" id="GO:0005886">
    <property type="term" value="C:plasma membrane"/>
    <property type="evidence" value="ECO:0007669"/>
    <property type="project" value="UniProtKB-SubCell"/>
</dbReference>
<evidence type="ECO:0000256" key="6">
    <source>
        <dbReference type="ARBA" id="ARBA00022989"/>
    </source>
</evidence>
<dbReference type="RefSeq" id="WP_135814278.1">
    <property type="nucleotide sequence ID" value="NZ_RQEV01000015.1"/>
</dbReference>
<feature type="transmembrane region" description="Helical" evidence="8">
    <location>
        <begin position="391"/>
        <end position="410"/>
    </location>
</feature>
<dbReference type="SUPFAM" id="SSF82866">
    <property type="entry name" value="Multidrug efflux transporter AcrB transmembrane domain"/>
    <property type="match status" value="2"/>
</dbReference>
<evidence type="ECO:0000256" key="1">
    <source>
        <dbReference type="ARBA" id="ARBA00004651"/>
    </source>
</evidence>
<comment type="similarity">
    <text evidence="2">Belongs to the resistance-nodulation-cell division (RND) (TC 2.A.6) family.</text>
</comment>
<dbReference type="SUPFAM" id="SSF82714">
    <property type="entry name" value="Multidrug efflux transporter AcrB TolC docking domain, DN and DC subdomains"/>
    <property type="match status" value="2"/>
</dbReference>
<dbReference type="PANTHER" id="PTHR32063">
    <property type="match status" value="1"/>
</dbReference>
<dbReference type="AlphaFoldDB" id="A0A4R9GMX1"/>
<feature type="transmembrane region" description="Helical" evidence="8">
    <location>
        <begin position="921"/>
        <end position="946"/>
    </location>
</feature>
<keyword evidence="6 8" id="KW-1133">Transmembrane helix</keyword>
<evidence type="ECO:0000256" key="8">
    <source>
        <dbReference type="SAM" id="Phobius"/>
    </source>
</evidence>
<sequence length="1047" mass="115010">MEFLTAIVRWSLHNRLSVLVFSALLVLAGLDSTRRLKIDAVPDITNVQVQVITAAPALSTLEIEQYVTYPIERAVSGILKLQEVRSVSRYGFSIITIVFEEGADLYLSRQLVSEKLVEVSNQIPRNYGSPQIGPISTGLGEVYQFVLKSKTHSLTELTTYLNWFVNPVLKTVHGVVEVNTFGGKVKQYRVVVDISKVAALGLGIRDVAEAVLTNNTATGGGYVERNKEHLVIGTEGLLKKPEDFYKISIGKTPDGFPIYLSSVAKVEEGFRLRKGGATSDGHGEVVGAMTLMLVNENSLQVTDAVKKKIEEIKTTLPAGMEIEPFYDRSVMVKNTISTVLWNLGEGAILVILVLFLMIGDLRSGLVIAVTIPLAMLFAITIMRFRDLPANLMSMGAIDFGLIVDGAVILVENSFRRLLELAREKGRRLTFEERRETILSATVEVRKATIFGEIIIGVVYLPILTLSGTEGKMFVPMALTVLFALLGAFFLTLTIIPVLASYFLDPKVNQEEETAFFRRINREYKPFLDKAMSRSKRVVWTALAGFGLAIAGFAFMGAEFIPTMDEGSVLLEISRLPSSSLQQSLDTSTKIEKALLAKFPEIVSIVSKTGSPELANEPMGLDKTDVFLELKPRKEWRFSKAEFEEEISRTVSDAVPEVAFGISQPIQMRTNEMIAGIRADVGIKIFGEDLATLKGLAEKISSLAKGVEGVADLRIEQLSGLEYLRVRPRREAMARYGYSINDVNQIAESLSAGHQVGVLFEGQKRFEIAVVSEWKLENDLGSLKALPVGTKGKIVPFGELADVSLEDGPVQINHENQYRLAIVQFNVRGSDMVSTVQRVDDRIRSKIVFPPGYRYEMGGEFKKYNSARSTLMVVVPITLIVILLFLYLAFREFSPALLIFLNVPFAVTGGVFSLLLRGMPFSIPAGIGFIALFGIAILNGLVLVTFAREEEAKGVDAAEAIRRAAEHRIRPVITTALLASIGFLPMALSTSPGAEVQRPLATVVIGGLISASLLTLIVIPVVYARFIHVGRKPEKSLGGIDPNRTRIK</sequence>
<keyword evidence="3" id="KW-0813">Transport</keyword>
<feature type="transmembrane region" description="Helical" evidence="8">
    <location>
        <begin position="896"/>
        <end position="915"/>
    </location>
</feature>
<dbReference type="Proteomes" id="UP000297855">
    <property type="component" value="Unassembled WGS sequence"/>
</dbReference>
<feature type="transmembrane region" description="Helical" evidence="8">
    <location>
        <begin position="472"/>
        <end position="499"/>
    </location>
</feature>
<comment type="subcellular location">
    <subcellularLocation>
        <location evidence="1">Cell membrane</location>
        <topology evidence="1">Multi-pass membrane protein</topology>
    </subcellularLocation>
</comment>
<comment type="caution">
    <text evidence="9">The sequence shown here is derived from an EMBL/GenBank/DDBJ whole genome shotgun (WGS) entry which is preliminary data.</text>
</comment>
<feature type="transmembrane region" description="Helical" evidence="8">
    <location>
        <begin position="365"/>
        <end position="385"/>
    </location>
</feature>
<dbReference type="Gene3D" id="3.30.2090.10">
    <property type="entry name" value="Multidrug efflux transporter AcrB TolC docking domain, DN and DC subdomains"/>
    <property type="match status" value="2"/>
</dbReference>
<feature type="transmembrane region" description="Helical" evidence="8">
    <location>
        <begin position="870"/>
        <end position="889"/>
    </location>
</feature>
<gene>
    <name evidence="9" type="ORF">EHO61_14405</name>
</gene>
<keyword evidence="7 8" id="KW-0472">Membrane</keyword>
<dbReference type="GO" id="GO:0008324">
    <property type="term" value="F:monoatomic cation transmembrane transporter activity"/>
    <property type="evidence" value="ECO:0007669"/>
    <property type="project" value="InterPro"/>
</dbReference>
<organism evidence="9 10">
    <name type="scientific">Leptospira fluminis</name>
    <dbReference type="NCBI Taxonomy" id="2484979"/>
    <lineage>
        <taxon>Bacteria</taxon>
        <taxon>Pseudomonadati</taxon>
        <taxon>Spirochaetota</taxon>
        <taxon>Spirochaetia</taxon>
        <taxon>Leptospirales</taxon>
        <taxon>Leptospiraceae</taxon>
        <taxon>Leptospira</taxon>
    </lineage>
</organism>
<dbReference type="Gene3D" id="3.30.70.1430">
    <property type="entry name" value="Multidrug efflux transporter AcrB pore domain"/>
    <property type="match status" value="2"/>
</dbReference>
<dbReference type="InterPro" id="IPR001036">
    <property type="entry name" value="Acrflvin-R"/>
</dbReference>
<proteinExistence type="inferred from homology"/>
<dbReference type="Gene3D" id="3.30.70.1440">
    <property type="entry name" value="Multidrug efflux transporter AcrB pore domain"/>
    <property type="match status" value="1"/>
</dbReference>
<dbReference type="Gene3D" id="3.30.70.1320">
    <property type="entry name" value="Multidrug efflux transporter AcrB pore domain like"/>
    <property type="match status" value="1"/>
</dbReference>
<dbReference type="EMBL" id="RQEV01000015">
    <property type="protein sequence ID" value="TGK15552.1"/>
    <property type="molecule type" value="Genomic_DNA"/>
</dbReference>
<feature type="transmembrane region" description="Helical" evidence="8">
    <location>
        <begin position="537"/>
        <end position="557"/>
    </location>
</feature>
<feature type="transmembrane region" description="Helical" evidence="8">
    <location>
        <begin position="967"/>
        <end position="987"/>
    </location>
</feature>
<feature type="transmembrane region" description="Helical" evidence="8">
    <location>
        <begin position="999"/>
        <end position="1022"/>
    </location>
</feature>
<keyword evidence="10" id="KW-1185">Reference proteome</keyword>
<dbReference type="InterPro" id="IPR027463">
    <property type="entry name" value="AcrB_DN_DC_subdom"/>
</dbReference>
<reference evidence="9" key="1">
    <citation type="journal article" date="2019" name="PLoS Negl. Trop. Dis.">
        <title>Revisiting the worldwide diversity of Leptospira species in the environment.</title>
        <authorList>
            <person name="Vincent A.T."/>
            <person name="Schiettekatte O."/>
            <person name="Bourhy P."/>
            <person name="Veyrier F.J."/>
            <person name="Picardeau M."/>
        </authorList>
    </citation>
    <scope>NUCLEOTIDE SEQUENCE [LARGE SCALE GENOMIC DNA]</scope>
    <source>
        <strain evidence="9">SCS5</strain>
    </source>
</reference>
<evidence type="ECO:0000256" key="3">
    <source>
        <dbReference type="ARBA" id="ARBA00022448"/>
    </source>
</evidence>
<dbReference type="Gene3D" id="1.20.1640.10">
    <property type="entry name" value="Multidrug efflux transporter AcrB transmembrane domain"/>
    <property type="match status" value="2"/>
</dbReference>
<evidence type="ECO:0000256" key="2">
    <source>
        <dbReference type="ARBA" id="ARBA00010942"/>
    </source>
</evidence>
<feature type="transmembrane region" description="Helical" evidence="8">
    <location>
        <begin position="339"/>
        <end position="358"/>
    </location>
</feature>
<evidence type="ECO:0000256" key="4">
    <source>
        <dbReference type="ARBA" id="ARBA00022475"/>
    </source>
</evidence>
<dbReference type="OrthoDB" id="9798415at2"/>
<evidence type="ECO:0000256" key="5">
    <source>
        <dbReference type="ARBA" id="ARBA00022692"/>
    </source>
</evidence>
<dbReference type="Pfam" id="PF00873">
    <property type="entry name" value="ACR_tran"/>
    <property type="match status" value="1"/>
</dbReference>
<dbReference type="SUPFAM" id="SSF82693">
    <property type="entry name" value="Multidrug efflux transporter AcrB pore domain, PN1, PN2, PC1 and PC2 subdomains"/>
    <property type="match status" value="2"/>
</dbReference>
<dbReference type="GO" id="GO:0042910">
    <property type="term" value="F:xenobiotic transmembrane transporter activity"/>
    <property type="evidence" value="ECO:0007669"/>
    <property type="project" value="TreeGrafter"/>
</dbReference>
<protein>
    <submittedName>
        <fullName evidence="9">Efflux RND transporter permease subunit</fullName>
    </submittedName>
</protein>
<dbReference type="PANTHER" id="PTHR32063:SF24">
    <property type="entry name" value="CATION EFFLUX SYSTEM (ACRB_ACRD_ACRF FAMILY)"/>
    <property type="match status" value="1"/>
</dbReference>
<keyword evidence="4" id="KW-1003">Cell membrane</keyword>
<keyword evidence="5 8" id="KW-0812">Transmembrane</keyword>
<dbReference type="PRINTS" id="PR00702">
    <property type="entry name" value="ACRIFLAVINRP"/>
</dbReference>
<dbReference type="NCBIfam" id="TIGR00914">
    <property type="entry name" value="2A0601"/>
    <property type="match status" value="1"/>
</dbReference>
<dbReference type="InterPro" id="IPR004763">
    <property type="entry name" value="CusA-like"/>
</dbReference>
<evidence type="ECO:0000313" key="10">
    <source>
        <dbReference type="Proteomes" id="UP000297855"/>
    </source>
</evidence>
<evidence type="ECO:0000256" key="7">
    <source>
        <dbReference type="ARBA" id="ARBA00023136"/>
    </source>
</evidence>
<accession>A0A4R9GMX1</accession>